<sequence>MYRSKILCSVRSTIHILGLPNINIYKEEVRERLFNDAYVAIEYARFQLTITDNQSIALQNGARHFTFTANNVHHLFNDEQRQVHHPVHQNANGHTNGHANGHVPPDEYYQHTILYRNDGIIHLEYSIMWRSREDGEEIEYIEISEFNPVTKYVYFEQNIVHTANDGTIVTIFQTTGQDYNIN</sequence>
<name>A0A1I8BQ01_MELHA</name>
<dbReference type="AlphaFoldDB" id="A0A1I8BQ01"/>
<organism evidence="1 2">
    <name type="scientific">Meloidogyne hapla</name>
    <name type="common">Root-knot nematode worm</name>
    <dbReference type="NCBI Taxonomy" id="6305"/>
    <lineage>
        <taxon>Eukaryota</taxon>
        <taxon>Metazoa</taxon>
        <taxon>Ecdysozoa</taxon>
        <taxon>Nematoda</taxon>
        <taxon>Chromadorea</taxon>
        <taxon>Rhabditida</taxon>
        <taxon>Tylenchina</taxon>
        <taxon>Tylenchomorpha</taxon>
        <taxon>Tylenchoidea</taxon>
        <taxon>Meloidogynidae</taxon>
        <taxon>Meloidogyninae</taxon>
        <taxon>Meloidogyne</taxon>
    </lineage>
</organism>
<keyword evidence="1" id="KW-1185">Reference proteome</keyword>
<evidence type="ECO:0000313" key="2">
    <source>
        <dbReference type="WBParaSite" id="MhA1_Contig437.frz3.gene27"/>
    </source>
</evidence>
<protein>
    <submittedName>
        <fullName evidence="2">Pep_M12B_propep domain-containing protein</fullName>
    </submittedName>
</protein>
<evidence type="ECO:0000313" key="1">
    <source>
        <dbReference type="Proteomes" id="UP000095281"/>
    </source>
</evidence>
<dbReference type="Proteomes" id="UP000095281">
    <property type="component" value="Unplaced"/>
</dbReference>
<accession>A0A1I8BQ01</accession>
<proteinExistence type="predicted"/>
<reference evidence="2" key="1">
    <citation type="submission" date="2016-11" db="UniProtKB">
        <authorList>
            <consortium name="WormBaseParasite"/>
        </authorList>
    </citation>
    <scope>IDENTIFICATION</scope>
</reference>
<dbReference type="WBParaSite" id="MhA1_Contig437.frz3.gene27">
    <property type="protein sequence ID" value="MhA1_Contig437.frz3.gene27"/>
    <property type="gene ID" value="MhA1_Contig437.frz3.gene27"/>
</dbReference>